<evidence type="ECO:0000313" key="2">
    <source>
        <dbReference type="EMBL" id="CAI2364794.1"/>
    </source>
</evidence>
<comment type="caution">
    <text evidence="2">The sequence shown here is derived from an EMBL/GenBank/DDBJ whole genome shotgun (WGS) entry which is preliminary data.</text>
</comment>
<proteinExistence type="predicted"/>
<dbReference type="EMBL" id="CAMPGE010005948">
    <property type="protein sequence ID" value="CAI2364794.1"/>
    <property type="molecule type" value="Genomic_DNA"/>
</dbReference>
<feature type="region of interest" description="Disordered" evidence="1">
    <location>
        <begin position="157"/>
        <end position="176"/>
    </location>
</feature>
<gene>
    <name evidence="2" type="ORF">ECRASSUSDP1_LOCUS6141</name>
</gene>
<name>A0AAD1UDG7_EUPCR</name>
<protein>
    <submittedName>
        <fullName evidence="2">Uncharacterized protein</fullName>
    </submittedName>
</protein>
<evidence type="ECO:0000256" key="1">
    <source>
        <dbReference type="SAM" id="MobiDB-lite"/>
    </source>
</evidence>
<dbReference type="AlphaFoldDB" id="A0AAD1UDG7"/>
<organism evidence="2 3">
    <name type="scientific">Euplotes crassus</name>
    <dbReference type="NCBI Taxonomy" id="5936"/>
    <lineage>
        <taxon>Eukaryota</taxon>
        <taxon>Sar</taxon>
        <taxon>Alveolata</taxon>
        <taxon>Ciliophora</taxon>
        <taxon>Intramacronucleata</taxon>
        <taxon>Spirotrichea</taxon>
        <taxon>Hypotrichia</taxon>
        <taxon>Euplotida</taxon>
        <taxon>Euplotidae</taxon>
        <taxon>Moneuplotes</taxon>
    </lineage>
</organism>
<evidence type="ECO:0000313" key="3">
    <source>
        <dbReference type="Proteomes" id="UP001295684"/>
    </source>
</evidence>
<sequence length="263" mass="30476">MILENSQYLVRGNSKGATFRLKQISNERDNQPGSIRRSCEHIPKELVVDLSFADTKFTKDKLPDFKKMKSKEGFKFAIKNYTSIPINFPEKRVKVQSVDYPSHFDPQKIKMKHKKETLNQYALKRKIHEKITKNLRARNSIRQTLRTESKKVAKIIEKSSQEKQEGRRVEDSERSPSMLNCITQSVSPSEFKLREPKRVDLTVQLPALPSPISGSPMFSPLGRKILKIEQKKISLKKDVMQKSILEFIQRGKQNSFNCKSLLQ</sequence>
<accession>A0AAD1UDG7</accession>
<feature type="compositionally biased region" description="Basic and acidic residues" evidence="1">
    <location>
        <begin position="157"/>
        <end position="174"/>
    </location>
</feature>
<keyword evidence="3" id="KW-1185">Reference proteome</keyword>
<reference evidence="2" key="1">
    <citation type="submission" date="2023-07" db="EMBL/GenBank/DDBJ databases">
        <authorList>
            <consortium name="AG Swart"/>
            <person name="Singh M."/>
            <person name="Singh A."/>
            <person name="Seah K."/>
            <person name="Emmerich C."/>
        </authorList>
    </citation>
    <scope>NUCLEOTIDE SEQUENCE</scope>
    <source>
        <strain evidence="2">DP1</strain>
    </source>
</reference>
<dbReference type="Proteomes" id="UP001295684">
    <property type="component" value="Unassembled WGS sequence"/>
</dbReference>